<dbReference type="InterPro" id="IPR002155">
    <property type="entry name" value="Thiolase"/>
</dbReference>
<dbReference type="PIRSF" id="PIRSF000429">
    <property type="entry name" value="Ac-CoA_Ac_transf"/>
    <property type="match status" value="1"/>
</dbReference>
<name>A0A917CLE8_9NOCA</name>
<evidence type="ECO:0000256" key="4">
    <source>
        <dbReference type="PIRSR" id="PIRSR000429-1"/>
    </source>
</evidence>
<evidence type="ECO:0000313" key="8">
    <source>
        <dbReference type="EMBL" id="GGF92548.1"/>
    </source>
</evidence>
<keyword evidence="3 5" id="KW-0012">Acyltransferase</keyword>
<feature type="domain" description="Thiolase N-terminal" evidence="6">
    <location>
        <begin position="10"/>
        <end position="263"/>
    </location>
</feature>
<dbReference type="PROSITE" id="PS00737">
    <property type="entry name" value="THIOLASE_2"/>
    <property type="match status" value="1"/>
</dbReference>
<accession>A0A917CLE8</accession>
<feature type="active site" description="Proton acceptor" evidence="4">
    <location>
        <position position="350"/>
    </location>
</feature>
<protein>
    <submittedName>
        <fullName evidence="8">Acetyl-CoA acetyltransferase</fullName>
    </submittedName>
</protein>
<dbReference type="PANTHER" id="PTHR43365:SF1">
    <property type="entry name" value="ACETYL-COA C-ACYLTRANSFERASE"/>
    <property type="match status" value="1"/>
</dbReference>
<dbReference type="SUPFAM" id="SSF53901">
    <property type="entry name" value="Thiolase-like"/>
    <property type="match status" value="2"/>
</dbReference>
<dbReference type="EMBL" id="BMCU01000001">
    <property type="protein sequence ID" value="GGF92548.1"/>
    <property type="molecule type" value="Genomic_DNA"/>
</dbReference>
<evidence type="ECO:0000259" key="6">
    <source>
        <dbReference type="Pfam" id="PF00108"/>
    </source>
</evidence>
<dbReference type="InterPro" id="IPR016039">
    <property type="entry name" value="Thiolase-like"/>
</dbReference>
<proteinExistence type="inferred from homology"/>
<gene>
    <name evidence="8" type="ORF">GCM10007304_02990</name>
</gene>
<dbReference type="PANTHER" id="PTHR43365">
    <property type="entry name" value="BLR7806 PROTEIN"/>
    <property type="match status" value="1"/>
</dbReference>
<dbReference type="NCBIfam" id="TIGR01930">
    <property type="entry name" value="AcCoA-C-Actrans"/>
    <property type="match status" value="1"/>
</dbReference>
<keyword evidence="2 5" id="KW-0808">Transferase</keyword>
<reference evidence="8" key="1">
    <citation type="journal article" date="2014" name="Int. J. Syst. Evol. Microbiol.">
        <title>Complete genome sequence of Corynebacterium casei LMG S-19264T (=DSM 44701T), isolated from a smear-ripened cheese.</title>
        <authorList>
            <consortium name="US DOE Joint Genome Institute (JGI-PGF)"/>
            <person name="Walter F."/>
            <person name="Albersmeier A."/>
            <person name="Kalinowski J."/>
            <person name="Ruckert C."/>
        </authorList>
    </citation>
    <scope>NUCLEOTIDE SEQUENCE</scope>
    <source>
        <strain evidence="8">CCM 7905</strain>
    </source>
</reference>
<dbReference type="InterPro" id="IPR020616">
    <property type="entry name" value="Thiolase_N"/>
</dbReference>
<reference evidence="8" key="2">
    <citation type="submission" date="2020-09" db="EMBL/GenBank/DDBJ databases">
        <authorList>
            <person name="Sun Q."/>
            <person name="Sedlacek I."/>
        </authorList>
    </citation>
    <scope>NUCLEOTIDE SEQUENCE</scope>
    <source>
        <strain evidence="8">CCM 7905</strain>
    </source>
</reference>
<feature type="active site" description="Acyl-thioester intermediate" evidence="4">
    <location>
        <position position="96"/>
    </location>
</feature>
<dbReference type="InterPro" id="IPR020613">
    <property type="entry name" value="Thiolase_CS"/>
</dbReference>
<feature type="domain" description="Thiolase C-terminal" evidence="7">
    <location>
        <begin position="271"/>
        <end position="393"/>
    </location>
</feature>
<feature type="active site" description="Proton acceptor" evidence="4">
    <location>
        <position position="380"/>
    </location>
</feature>
<evidence type="ECO:0000256" key="1">
    <source>
        <dbReference type="ARBA" id="ARBA00010982"/>
    </source>
</evidence>
<evidence type="ECO:0000256" key="5">
    <source>
        <dbReference type="RuleBase" id="RU003557"/>
    </source>
</evidence>
<dbReference type="Pfam" id="PF00108">
    <property type="entry name" value="Thiolase_N"/>
    <property type="match status" value="1"/>
</dbReference>
<comment type="similarity">
    <text evidence="1 5">Belongs to the thiolase-like superfamily. Thiolase family.</text>
</comment>
<dbReference type="CDD" id="cd00751">
    <property type="entry name" value="thiolase"/>
    <property type="match status" value="1"/>
</dbReference>
<evidence type="ECO:0000256" key="2">
    <source>
        <dbReference type="ARBA" id="ARBA00022679"/>
    </source>
</evidence>
<organism evidence="8 9">
    <name type="scientific">Rhodococcoides trifolii</name>
    <dbReference type="NCBI Taxonomy" id="908250"/>
    <lineage>
        <taxon>Bacteria</taxon>
        <taxon>Bacillati</taxon>
        <taxon>Actinomycetota</taxon>
        <taxon>Actinomycetes</taxon>
        <taxon>Mycobacteriales</taxon>
        <taxon>Nocardiaceae</taxon>
        <taxon>Rhodococcoides</taxon>
    </lineage>
</organism>
<dbReference type="Gene3D" id="3.40.47.10">
    <property type="match status" value="2"/>
</dbReference>
<sequence length="394" mass="40904">MAQSFGRDAVIVGAVRTPVGKGKGSGALHGVHPADLLAHSLRTLVDRAGIDPALVDDVITGAVTQADEQAFNIARTALLAAGYPESVPGTTVDRQCGSSQQAIHFAAQGVMSGAYDVVVASGIESMGRVPMGSNVRPGFDPRGHDFVARYPDGLVGQGHSAELISAEWGFSRTQLDEFAVRSHEKATTATKEGRFATELAPIAGLETDENIRPGSGVETLAGLKPAYYDEAVGRRFPQIEWNITAGNASPLSDGSAAVLITTSEVAAKLGLTPLARIHSVAVIGSDPLYMLTGVIPATKKVLERAGLTIADIDLFEVNEAFSPVVLAWARDTGADLAKTNVNGGAIAIGHPLGASGARIMTTMVNALEQTGGRYALQTMCEAGGLANATIIERI</sequence>
<dbReference type="Proteomes" id="UP000654257">
    <property type="component" value="Unassembled WGS sequence"/>
</dbReference>
<evidence type="ECO:0000259" key="7">
    <source>
        <dbReference type="Pfam" id="PF02803"/>
    </source>
</evidence>
<dbReference type="RefSeq" id="WP_188542940.1">
    <property type="nucleotide sequence ID" value="NZ_BMCU01000001.1"/>
</dbReference>
<dbReference type="AlphaFoldDB" id="A0A917CLE8"/>
<dbReference type="InterPro" id="IPR020617">
    <property type="entry name" value="Thiolase_C"/>
</dbReference>
<comment type="caution">
    <text evidence="8">The sequence shown here is derived from an EMBL/GenBank/DDBJ whole genome shotgun (WGS) entry which is preliminary data.</text>
</comment>
<dbReference type="Pfam" id="PF02803">
    <property type="entry name" value="Thiolase_C"/>
    <property type="match status" value="1"/>
</dbReference>
<dbReference type="GO" id="GO:0016747">
    <property type="term" value="F:acyltransferase activity, transferring groups other than amino-acyl groups"/>
    <property type="evidence" value="ECO:0007669"/>
    <property type="project" value="InterPro"/>
</dbReference>
<keyword evidence="9" id="KW-1185">Reference proteome</keyword>
<evidence type="ECO:0000313" key="9">
    <source>
        <dbReference type="Proteomes" id="UP000654257"/>
    </source>
</evidence>
<evidence type="ECO:0000256" key="3">
    <source>
        <dbReference type="ARBA" id="ARBA00023315"/>
    </source>
</evidence>